<dbReference type="Gene3D" id="3.60.40.10">
    <property type="entry name" value="PPM-type phosphatase domain"/>
    <property type="match status" value="1"/>
</dbReference>
<keyword evidence="2" id="KW-0378">Hydrolase</keyword>
<protein>
    <submittedName>
        <fullName evidence="2">Anti-sigma B factor RsbT / Phosphoserine phosphatase RsbX</fullName>
        <ecNumber evidence="2">3.1.3.3</ecNumber>
    </submittedName>
</protein>
<dbReference type="SUPFAM" id="SSF55874">
    <property type="entry name" value="ATPase domain of HSP90 chaperone/DNA topoisomerase II/histidine kinase"/>
    <property type="match status" value="1"/>
</dbReference>
<evidence type="ECO:0000259" key="1">
    <source>
        <dbReference type="SMART" id="SM00331"/>
    </source>
</evidence>
<dbReference type="AlphaFoldDB" id="A0A132MZ46"/>
<dbReference type="PANTHER" id="PTHR35801:SF1">
    <property type="entry name" value="PHOSPHOSERINE PHOSPHATASE RSBX"/>
    <property type="match status" value="1"/>
</dbReference>
<evidence type="ECO:0000313" key="3">
    <source>
        <dbReference type="Proteomes" id="UP000070188"/>
    </source>
</evidence>
<dbReference type="GO" id="GO:0016787">
    <property type="term" value="F:hydrolase activity"/>
    <property type="evidence" value="ECO:0007669"/>
    <property type="project" value="UniProtKB-KW"/>
</dbReference>
<dbReference type="SMART" id="SM00331">
    <property type="entry name" value="PP2C_SIG"/>
    <property type="match status" value="1"/>
</dbReference>
<dbReference type="RefSeq" id="WP_066889746.1">
    <property type="nucleotide sequence ID" value="NZ_JYIJ01000017.1"/>
</dbReference>
<organism evidence="2 3">
    <name type="scientific">Carbonactinospora thermoautotrophica</name>
    <dbReference type="NCBI Taxonomy" id="1469144"/>
    <lineage>
        <taxon>Bacteria</taxon>
        <taxon>Bacillati</taxon>
        <taxon>Actinomycetota</taxon>
        <taxon>Actinomycetes</taxon>
        <taxon>Kitasatosporales</taxon>
        <taxon>Carbonactinosporaceae</taxon>
        <taxon>Carbonactinospora</taxon>
    </lineage>
</organism>
<dbReference type="Gene3D" id="3.30.565.10">
    <property type="entry name" value="Histidine kinase-like ATPase, C-terminal domain"/>
    <property type="match status" value="1"/>
</dbReference>
<dbReference type="EC" id="3.1.3.3" evidence="2"/>
<dbReference type="SUPFAM" id="SSF81606">
    <property type="entry name" value="PP2C-like"/>
    <property type="match status" value="1"/>
</dbReference>
<dbReference type="OrthoDB" id="479131at2"/>
<gene>
    <name evidence="2" type="ORF">LI90_3665</name>
</gene>
<sequence>MNPITRRVVIDDVSAVHEARRAAAQLAADLGFCEVRREQVAIAASELASNAHKHTRGGDVYLQPAPHLPGPVLEMIAADHGPGVAAFEQCLVDGYSTTGTLGAGLGAVQRLASYCAAYSCPERGTVVLARFTAQLDPPMWTPPVRRLDVGALALPAPGETISGDAYTIAEDPDGVTVAVADGLGHGPDAAEAARTVIDSLSELTGLTPAEQLRELHARLRSTRGAAAAIARIDRVSRTVRIAAVGNVTCAVWEPDQGLTRLAGRPGALGIRLSKPFEQVVPLTPNTRLVLHSDGLHNRWDLTAYPGLFTGHPAALTAATLFRDCERGRDDATVVVLGALDAPLHGDFG</sequence>
<dbReference type="InterPro" id="IPR039248">
    <property type="entry name" value="Ptase_RsbX"/>
</dbReference>
<accession>A0A132MZ46</accession>
<dbReference type="InterPro" id="IPR036457">
    <property type="entry name" value="PPM-type-like_dom_sf"/>
</dbReference>
<dbReference type="EMBL" id="LAXD01000001">
    <property type="protein sequence ID" value="KWX02622.1"/>
    <property type="molecule type" value="Genomic_DNA"/>
</dbReference>
<dbReference type="Pfam" id="PF07228">
    <property type="entry name" value="SpoIIE"/>
    <property type="match status" value="1"/>
</dbReference>
<comment type="caution">
    <text evidence="2">The sequence shown here is derived from an EMBL/GenBank/DDBJ whole genome shotgun (WGS) entry which is preliminary data.</text>
</comment>
<dbReference type="Proteomes" id="UP000070188">
    <property type="component" value="Unassembled WGS sequence"/>
</dbReference>
<evidence type="ECO:0000313" key="2">
    <source>
        <dbReference type="EMBL" id="KWX02622.1"/>
    </source>
</evidence>
<dbReference type="PANTHER" id="PTHR35801">
    <property type="entry name" value="PHOSPHOSERINE PHOSPHATASE RSBX"/>
    <property type="match status" value="1"/>
</dbReference>
<keyword evidence="3" id="KW-1185">Reference proteome</keyword>
<dbReference type="InterPro" id="IPR036890">
    <property type="entry name" value="HATPase_C_sf"/>
</dbReference>
<dbReference type="PATRIC" id="fig|1469144.10.peg.3932"/>
<dbReference type="STRING" id="1469144.LI90_3665"/>
<dbReference type="InterPro" id="IPR003594">
    <property type="entry name" value="HATPase_dom"/>
</dbReference>
<proteinExistence type="predicted"/>
<feature type="domain" description="PPM-type phosphatase" evidence="1">
    <location>
        <begin position="144"/>
        <end position="338"/>
    </location>
</feature>
<reference evidence="3" key="1">
    <citation type="submission" date="2015-04" db="EMBL/GenBank/DDBJ databases">
        <title>Physiological reanalysis, assessment of diazotrophy, and genome sequences of multiple isolates of Streptomyces thermoautotrophicus.</title>
        <authorList>
            <person name="MacKellar D.C."/>
            <person name="Lieber L."/>
            <person name="Norman J."/>
            <person name="Bolger A."/>
            <person name="Tobin C."/>
            <person name="Murray J.W."/>
            <person name="Chang R."/>
            <person name="Ford T."/>
            <person name="Nguyen P.Q."/>
            <person name="Woodward J."/>
            <person name="Permingeat H."/>
            <person name="Joshi N.S."/>
            <person name="Silver P.A."/>
            <person name="Usadel B."/>
            <person name="Rutherford A.W."/>
            <person name="Friesen M."/>
            <person name="Prell J."/>
        </authorList>
    </citation>
    <scope>NUCLEOTIDE SEQUENCE [LARGE SCALE GENOMIC DNA]</scope>
    <source>
        <strain evidence="3">H1</strain>
    </source>
</reference>
<dbReference type="InterPro" id="IPR001932">
    <property type="entry name" value="PPM-type_phosphatase-like_dom"/>
</dbReference>
<name>A0A132MZ46_9ACTN</name>
<dbReference type="Pfam" id="PF13581">
    <property type="entry name" value="HATPase_c_2"/>
    <property type="match status" value="1"/>
</dbReference>